<dbReference type="Pfam" id="PF00571">
    <property type="entry name" value="CBS"/>
    <property type="match status" value="2"/>
</dbReference>
<evidence type="ECO:0000313" key="4">
    <source>
        <dbReference type="EMBL" id="GEO05185.1"/>
    </source>
</evidence>
<feature type="domain" description="CBS" evidence="3">
    <location>
        <begin position="8"/>
        <end position="67"/>
    </location>
</feature>
<sequence>MSKVRNILQKKGNLVFSISPNDTVFNGLELMVENNLGALLVVDNGHFIGIFTERDYARKVILRGKASKETLVREIMSEHPATVTPDTTIEDCMKIMTSTSGGTIRHLPVLEKGELAGLISMGDVVRFIMDEQRIIIEDLEHYISGR</sequence>
<keyword evidence="1 2" id="KW-0129">CBS domain</keyword>
<proteinExistence type="predicted"/>
<dbReference type="InterPro" id="IPR044725">
    <property type="entry name" value="CBSX3_CBS_dom"/>
</dbReference>
<keyword evidence="5" id="KW-1185">Reference proteome</keyword>
<dbReference type="SUPFAM" id="SSF54631">
    <property type="entry name" value="CBS-domain pair"/>
    <property type="match status" value="1"/>
</dbReference>
<dbReference type="PANTHER" id="PTHR43080">
    <property type="entry name" value="CBS DOMAIN-CONTAINING PROTEIN CBSX3, MITOCHONDRIAL"/>
    <property type="match status" value="1"/>
</dbReference>
<protein>
    <submittedName>
        <fullName evidence="4">Inosine-5-monophosphate dehydrogenase</fullName>
    </submittedName>
</protein>
<dbReference type="Proteomes" id="UP000321532">
    <property type="component" value="Unassembled WGS sequence"/>
</dbReference>
<name>A0A512AZP5_9BACT</name>
<dbReference type="PANTHER" id="PTHR43080:SF2">
    <property type="entry name" value="CBS DOMAIN-CONTAINING PROTEIN"/>
    <property type="match status" value="1"/>
</dbReference>
<evidence type="ECO:0000259" key="3">
    <source>
        <dbReference type="PROSITE" id="PS51371"/>
    </source>
</evidence>
<dbReference type="CDD" id="cd04623">
    <property type="entry name" value="CBS_pair_bac_euk"/>
    <property type="match status" value="1"/>
</dbReference>
<dbReference type="EMBL" id="BJYS01000021">
    <property type="protein sequence ID" value="GEO05185.1"/>
    <property type="molecule type" value="Genomic_DNA"/>
</dbReference>
<evidence type="ECO:0000256" key="2">
    <source>
        <dbReference type="PROSITE-ProRule" id="PRU00703"/>
    </source>
</evidence>
<dbReference type="OrthoDB" id="9802114at2"/>
<accession>A0A512AZP5</accession>
<feature type="domain" description="CBS" evidence="3">
    <location>
        <begin position="76"/>
        <end position="134"/>
    </location>
</feature>
<organism evidence="4 5">
    <name type="scientific">Adhaeribacter aerolatus</name>
    <dbReference type="NCBI Taxonomy" id="670289"/>
    <lineage>
        <taxon>Bacteria</taxon>
        <taxon>Pseudomonadati</taxon>
        <taxon>Bacteroidota</taxon>
        <taxon>Cytophagia</taxon>
        <taxon>Cytophagales</taxon>
        <taxon>Hymenobacteraceae</taxon>
        <taxon>Adhaeribacter</taxon>
    </lineage>
</organism>
<dbReference type="PROSITE" id="PS51371">
    <property type="entry name" value="CBS"/>
    <property type="match status" value="2"/>
</dbReference>
<dbReference type="AlphaFoldDB" id="A0A512AZP5"/>
<dbReference type="InterPro" id="IPR046342">
    <property type="entry name" value="CBS_dom_sf"/>
</dbReference>
<dbReference type="Gene3D" id="3.10.580.10">
    <property type="entry name" value="CBS-domain"/>
    <property type="match status" value="1"/>
</dbReference>
<gene>
    <name evidence="4" type="ORF">AAE02nite_28490</name>
</gene>
<evidence type="ECO:0000256" key="1">
    <source>
        <dbReference type="ARBA" id="ARBA00023122"/>
    </source>
</evidence>
<dbReference type="InterPro" id="IPR051257">
    <property type="entry name" value="Diverse_CBS-Domain"/>
</dbReference>
<dbReference type="SMART" id="SM00116">
    <property type="entry name" value="CBS"/>
    <property type="match status" value="2"/>
</dbReference>
<reference evidence="4 5" key="1">
    <citation type="submission" date="2019-07" db="EMBL/GenBank/DDBJ databases">
        <title>Whole genome shotgun sequence of Adhaeribacter aerolatus NBRC 106133.</title>
        <authorList>
            <person name="Hosoyama A."/>
            <person name="Uohara A."/>
            <person name="Ohji S."/>
            <person name="Ichikawa N."/>
        </authorList>
    </citation>
    <scope>NUCLEOTIDE SEQUENCE [LARGE SCALE GENOMIC DNA]</scope>
    <source>
        <strain evidence="4 5">NBRC 106133</strain>
    </source>
</reference>
<comment type="caution">
    <text evidence="4">The sequence shown here is derived from an EMBL/GenBank/DDBJ whole genome shotgun (WGS) entry which is preliminary data.</text>
</comment>
<dbReference type="RefSeq" id="WP_146898632.1">
    <property type="nucleotide sequence ID" value="NZ_BJYS01000021.1"/>
</dbReference>
<dbReference type="InterPro" id="IPR000644">
    <property type="entry name" value="CBS_dom"/>
</dbReference>
<evidence type="ECO:0000313" key="5">
    <source>
        <dbReference type="Proteomes" id="UP000321532"/>
    </source>
</evidence>